<evidence type="ECO:0000256" key="2">
    <source>
        <dbReference type="ARBA" id="ARBA00023125"/>
    </source>
</evidence>
<dbReference type="InterPro" id="IPR001387">
    <property type="entry name" value="Cro/C1-type_HTH"/>
</dbReference>
<evidence type="ECO:0000256" key="3">
    <source>
        <dbReference type="ARBA" id="ARBA00023163"/>
    </source>
</evidence>
<dbReference type="Pfam" id="PF01381">
    <property type="entry name" value="HTH_3"/>
    <property type="match status" value="1"/>
</dbReference>
<dbReference type="Pfam" id="PF00717">
    <property type="entry name" value="Peptidase_S24"/>
    <property type="match status" value="1"/>
</dbReference>
<dbReference type="SMART" id="SM00530">
    <property type="entry name" value="HTH_XRE"/>
    <property type="match status" value="1"/>
</dbReference>
<name>G5JRD5_STRCG</name>
<dbReference type="STRING" id="873449.STRCR_0722"/>
<feature type="domain" description="HTH cro/C1-type" evidence="4">
    <location>
        <begin position="7"/>
        <end position="61"/>
    </location>
</feature>
<dbReference type="PANTHER" id="PTHR40661:SF1">
    <property type="entry name" value="HTH CRO_C1-TYPE DOMAIN-CONTAINING PROTEIN"/>
    <property type="match status" value="1"/>
</dbReference>
<evidence type="ECO:0000313" key="5">
    <source>
        <dbReference type="EMBL" id="EHI74803.1"/>
    </source>
</evidence>
<dbReference type="RefSeq" id="WP_004228502.1">
    <property type="nucleotide sequence ID" value="NZ_AEUV02000002.1"/>
</dbReference>
<protein>
    <recommendedName>
        <fullName evidence="4">HTH cro/C1-type domain-containing protein</fullName>
    </recommendedName>
</protein>
<organism evidence="5 6">
    <name type="scientific">Streptococcus criceti HS-6</name>
    <dbReference type="NCBI Taxonomy" id="873449"/>
    <lineage>
        <taxon>Bacteria</taxon>
        <taxon>Bacillati</taxon>
        <taxon>Bacillota</taxon>
        <taxon>Bacilli</taxon>
        <taxon>Lactobacillales</taxon>
        <taxon>Streptococcaceae</taxon>
        <taxon>Streptococcus</taxon>
    </lineage>
</organism>
<keyword evidence="1" id="KW-0805">Transcription regulation</keyword>
<accession>G5JRD5</accession>
<dbReference type="GO" id="GO:0003677">
    <property type="term" value="F:DNA binding"/>
    <property type="evidence" value="ECO:0007669"/>
    <property type="project" value="UniProtKB-KW"/>
</dbReference>
<dbReference type="InterPro" id="IPR010982">
    <property type="entry name" value="Lambda_DNA-bd_dom_sf"/>
</dbReference>
<sequence>MFSGKRLKERRMLLGYSQSAMADKLHINRSSYFNWENGKTKPNQSNLQHLATILKVSKTYFESEYKIVNTYLQLSSDNQKKVDGYAEELLQKQQSHGDIVPLFSVEVLSDVALSAGLGEALFDEYETETVYSDEEQYGYDIAAWIKGDSMEPVYLDGEVALIRASSFDYDGAVYALSWNESVYIKKLYREENGFRMVSLNDDYPVRFIPYEDQPHIVGLVVSHFMPTIKAD</sequence>
<dbReference type="InterPro" id="IPR036286">
    <property type="entry name" value="LexA/Signal_pep-like_sf"/>
</dbReference>
<proteinExistence type="predicted"/>
<dbReference type="AlphaFoldDB" id="G5JRD5"/>
<dbReference type="Gene3D" id="1.10.260.40">
    <property type="entry name" value="lambda repressor-like DNA-binding domains"/>
    <property type="match status" value="1"/>
</dbReference>
<keyword evidence="3" id="KW-0804">Transcription</keyword>
<dbReference type="CDD" id="cd00093">
    <property type="entry name" value="HTH_XRE"/>
    <property type="match status" value="1"/>
</dbReference>
<dbReference type="SUPFAM" id="SSF51306">
    <property type="entry name" value="LexA/Signal peptidase"/>
    <property type="match status" value="1"/>
</dbReference>
<dbReference type="Gene3D" id="2.10.109.10">
    <property type="entry name" value="Umud Fragment, subunit A"/>
    <property type="match status" value="1"/>
</dbReference>
<keyword evidence="6" id="KW-1185">Reference proteome</keyword>
<evidence type="ECO:0000259" key="4">
    <source>
        <dbReference type="PROSITE" id="PS50943"/>
    </source>
</evidence>
<reference evidence="5" key="1">
    <citation type="submission" date="2011-07" db="EMBL/GenBank/DDBJ databases">
        <authorList>
            <person name="Stanhope M.J."/>
            <person name="Durkin A.S."/>
            <person name="Hostetler J."/>
            <person name="Kim M."/>
            <person name="Radune D."/>
            <person name="Singh I."/>
            <person name="Town C.D."/>
        </authorList>
    </citation>
    <scope>NUCLEOTIDE SEQUENCE [LARGE SCALE GENOMIC DNA]</scope>
    <source>
        <strain evidence="5">HS-6</strain>
    </source>
</reference>
<dbReference type="Proteomes" id="UP000004322">
    <property type="component" value="Unassembled WGS sequence"/>
</dbReference>
<gene>
    <name evidence="5" type="ORF">STRCR_0722</name>
</gene>
<dbReference type="InterPro" id="IPR015927">
    <property type="entry name" value="Peptidase_S24_S26A/B/C"/>
</dbReference>
<evidence type="ECO:0000256" key="1">
    <source>
        <dbReference type="ARBA" id="ARBA00023015"/>
    </source>
</evidence>
<comment type="caution">
    <text evidence="5">The sequence shown here is derived from an EMBL/GenBank/DDBJ whole genome shotgun (WGS) entry which is preliminary data.</text>
</comment>
<dbReference type="PROSITE" id="PS50943">
    <property type="entry name" value="HTH_CROC1"/>
    <property type="match status" value="1"/>
</dbReference>
<dbReference type="CDD" id="cd06529">
    <property type="entry name" value="S24_LexA-like"/>
    <property type="match status" value="1"/>
</dbReference>
<dbReference type="OrthoDB" id="2475196at2"/>
<dbReference type="eggNOG" id="COG2932">
    <property type="taxonomic scope" value="Bacteria"/>
</dbReference>
<dbReference type="MEROPS" id="S24.005"/>
<keyword evidence="2" id="KW-0238">DNA-binding</keyword>
<dbReference type="EMBL" id="AEUV02000002">
    <property type="protein sequence ID" value="EHI74803.1"/>
    <property type="molecule type" value="Genomic_DNA"/>
</dbReference>
<dbReference type="InterPro" id="IPR039418">
    <property type="entry name" value="LexA-like"/>
</dbReference>
<dbReference type="PANTHER" id="PTHR40661">
    <property type="match status" value="1"/>
</dbReference>
<dbReference type="eggNOG" id="COG1396">
    <property type="taxonomic scope" value="Bacteria"/>
</dbReference>
<dbReference type="SUPFAM" id="SSF47413">
    <property type="entry name" value="lambda repressor-like DNA-binding domains"/>
    <property type="match status" value="1"/>
</dbReference>
<evidence type="ECO:0000313" key="6">
    <source>
        <dbReference type="Proteomes" id="UP000004322"/>
    </source>
</evidence>